<reference evidence="4 5" key="1">
    <citation type="journal article" date="2018" name="Int. J. Syst. Evol. Microbiol.">
        <title>Adhaeribacter swui sp. nov., isolated from wet mud.</title>
        <authorList>
            <person name="Kim D.U."/>
            <person name="Kim K.W."/>
            <person name="Kang M.S."/>
            <person name="Kim J.Y."/>
            <person name="Jang J.H."/>
            <person name="Kim M.K."/>
        </authorList>
    </citation>
    <scope>NUCLEOTIDE SEQUENCE [LARGE SCALE GENOMIC DNA]</scope>
    <source>
        <strain evidence="4 5">KCTC 52873</strain>
    </source>
</reference>
<proteinExistence type="predicted"/>
<dbReference type="KEGG" id="aswu:HUW51_06330"/>
<organism evidence="4 5">
    <name type="scientific">Adhaeribacter swui</name>
    <dbReference type="NCBI Taxonomy" id="2086471"/>
    <lineage>
        <taxon>Bacteria</taxon>
        <taxon>Pseudomonadati</taxon>
        <taxon>Bacteroidota</taxon>
        <taxon>Cytophagia</taxon>
        <taxon>Cytophagales</taxon>
        <taxon>Hymenobacteraceae</taxon>
        <taxon>Adhaeribacter</taxon>
    </lineage>
</organism>
<evidence type="ECO:0000259" key="2">
    <source>
        <dbReference type="Pfam" id="PF00534"/>
    </source>
</evidence>
<evidence type="ECO:0000259" key="3">
    <source>
        <dbReference type="Pfam" id="PF13439"/>
    </source>
</evidence>
<gene>
    <name evidence="4" type="ORF">HUW51_06330</name>
</gene>
<evidence type="ECO:0000313" key="5">
    <source>
        <dbReference type="Proteomes" id="UP000515237"/>
    </source>
</evidence>
<name>A0A7G7G5D1_9BACT</name>
<dbReference type="Proteomes" id="UP000515237">
    <property type="component" value="Chromosome"/>
</dbReference>
<keyword evidence="5" id="KW-1185">Reference proteome</keyword>
<dbReference type="SUPFAM" id="SSF53756">
    <property type="entry name" value="UDP-Glycosyltransferase/glycogen phosphorylase"/>
    <property type="match status" value="1"/>
</dbReference>
<dbReference type="InterPro" id="IPR001296">
    <property type="entry name" value="Glyco_trans_1"/>
</dbReference>
<dbReference type="AlphaFoldDB" id="A0A7G7G5D1"/>
<accession>A0A7G7G5D1</accession>
<feature type="domain" description="Glycosyl transferase family 1" evidence="2">
    <location>
        <begin position="199"/>
        <end position="353"/>
    </location>
</feature>
<dbReference type="Pfam" id="PF13439">
    <property type="entry name" value="Glyco_transf_4"/>
    <property type="match status" value="1"/>
</dbReference>
<dbReference type="Gene3D" id="3.40.50.2000">
    <property type="entry name" value="Glycogen Phosphorylase B"/>
    <property type="match status" value="2"/>
</dbReference>
<keyword evidence="1 4" id="KW-0808">Transferase</keyword>
<evidence type="ECO:0000313" key="4">
    <source>
        <dbReference type="EMBL" id="QNF32365.1"/>
    </source>
</evidence>
<dbReference type="CDD" id="cd03809">
    <property type="entry name" value="GT4_MtfB-like"/>
    <property type="match status" value="1"/>
</dbReference>
<dbReference type="PANTHER" id="PTHR46401:SF2">
    <property type="entry name" value="GLYCOSYLTRANSFERASE WBBK-RELATED"/>
    <property type="match status" value="1"/>
</dbReference>
<protein>
    <submittedName>
        <fullName evidence="4">Glycosyltransferase family 4 protein</fullName>
    </submittedName>
</protein>
<dbReference type="GO" id="GO:0009103">
    <property type="term" value="P:lipopolysaccharide biosynthetic process"/>
    <property type="evidence" value="ECO:0007669"/>
    <property type="project" value="TreeGrafter"/>
</dbReference>
<dbReference type="PANTHER" id="PTHR46401">
    <property type="entry name" value="GLYCOSYLTRANSFERASE WBBK-RELATED"/>
    <property type="match status" value="1"/>
</dbReference>
<dbReference type="RefSeq" id="WP_185273145.1">
    <property type="nucleotide sequence ID" value="NZ_CP055156.1"/>
</dbReference>
<dbReference type="GO" id="GO:0016757">
    <property type="term" value="F:glycosyltransferase activity"/>
    <property type="evidence" value="ECO:0007669"/>
    <property type="project" value="InterPro"/>
</dbReference>
<sequence length="377" mass="43001">MQIGFDAKRAFTNTSGLGNYSRFVLAALLEQFPQNKYFLYTTRQNEIFKNFVPANPQVQVVEPAGFYRLLPDVWRLGGLASSVKNLKLDIFHGLSNELPFFLNQTKVRQVVTIHDLIYLRFPELYKTHDRIIYNAKFKAACQAADKIIAISRQTQQDLMQFYGIAPEKTEVIYQDCNPIFHYRAEPAVLQTVKEKYRLPDHFLLSVGTLERRKNHLHFLKSWLKSDLTDTHDVVLIGKKLPYTTQIERFIQENNLTSKVHILPYIPFPELPAIYQLAQVFVYPSLFEGFGIPILEGLNSGVPVVTSTGSCFAEAGGKAALYADPADITELATQLVVASTNQLVRNRMIQAGYEQAKKFRAERTIPQINQVYETLMGK</sequence>
<dbReference type="EMBL" id="CP055156">
    <property type="protein sequence ID" value="QNF32365.1"/>
    <property type="molecule type" value="Genomic_DNA"/>
</dbReference>
<feature type="domain" description="Glycosyltransferase subfamily 4-like N-terminal" evidence="3">
    <location>
        <begin position="39"/>
        <end position="173"/>
    </location>
</feature>
<evidence type="ECO:0000256" key="1">
    <source>
        <dbReference type="ARBA" id="ARBA00022679"/>
    </source>
</evidence>
<dbReference type="Pfam" id="PF00534">
    <property type="entry name" value="Glycos_transf_1"/>
    <property type="match status" value="1"/>
</dbReference>
<dbReference type="InterPro" id="IPR028098">
    <property type="entry name" value="Glyco_trans_4-like_N"/>
</dbReference>